<name>A0A6P1NFJ2_9MICC</name>
<gene>
    <name evidence="1" type="ORF">GU243_06105</name>
</gene>
<evidence type="ECO:0000313" key="1">
    <source>
        <dbReference type="EMBL" id="QHK19385.1"/>
    </source>
</evidence>
<dbReference type="AlphaFoldDB" id="A0A6P1NFJ2"/>
<proteinExistence type="predicted"/>
<dbReference type="EMBL" id="CP047898">
    <property type="protein sequence ID" value="QHK19385.1"/>
    <property type="molecule type" value="Genomic_DNA"/>
</dbReference>
<reference evidence="1 2" key="1">
    <citation type="submission" date="2020-01" db="EMBL/GenBank/DDBJ databases">
        <title>Pseudarthrobacter psychrotolerans sp. nov., isolated from antarctic soil.</title>
        <authorList>
            <person name="Shin Y."/>
            <person name="Park W."/>
        </authorList>
    </citation>
    <scope>NUCLEOTIDE SEQUENCE [LARGE SCALE GENOMIC DNA]</scope>
    <source>
        <strain evidence="1 2">YJ56</strain>
    </source>
</reference>
<evidence type="ECO:0000313" key="2">
    <source>
        <dbReference type="Proteomes" id="UP000464186"/>
    </source>
</evidence>
<protein>
    <submittedName>
        <fullName evidence="1">Uncharacterized protein</fullName>
    </submittedName>
</protein>
<keyword evidence="2" id="KW-1185">Reference proteome</keyword>
<organism evidence="1 2">
    <name type="scientific">Pseudarthrobacter psychrotolerans</name>
    <dbReference type="NCBI Taxonomy" id="2697569"/>
    <lineage>
        <taxon>Bacteria</taxon>
        <taxon>Bacillati</taxon>
        <taxon>Actinomycetota</taxon>
        <taxon>Actinomycetes</taxon>
        <taxon>Micrococcales</taxon>
        <taxon>Micrococcaceae</taxon>
        <taxon>Pseudarthrobacter</taxon>
    </lineage>
</organism>
<dbReference type="Proteomes" id="UP000464186">
    <property type="component" value="Chromosome"/>
</dbReference>
<dbReference type="KEGG" id="psey:GU243_06105"/>
<sequence>MTHTPPSKCDRCVPTETLTSDSGITWTIETAHQTTCPNHPHHTETPK</sequence>
<accession>A0A6P1NFJ2</accession>